<keyword evidence="1" id="KW-0540">Nuclease</keyword>
<dbReference type="Proteomes" id="UP000053859">
    <property type="component" value="Unassembled WGS sequence"/>
</dbReference>
<reference evidence="7" key="1">
    <citation type="journal article" date="2015" name="Genome Announc.">
        <title>Draft Genome Sequence of Thiostrepton-Producing Streptomyces azureus ATCC 14921.</title>
        <authorList>
            <person name="Sakihara K."/>
            <person name="Maeda J."/>
            <person name="Tashiro K."/>
            <person name="Fujino Y."/>
            <person name="Kuhara S."/>
            <person name="Ohshima T."/>
            <person name="Ogata S."/>
            <person name="Doi K."/>
        </authorList>
    </citation>
    <scope>NUCLEOTIDE SEQUENCE [LARGE SCALE GENOMIC DNA]</scope>
    <source>
        <strain evidence="7">ATCC14921</strain>
    </source>
</reference>
<evidence type="ECO:0000256" key="2">
    <source>
        <dbReference type="ARBA" id="ARBA00022759"/>
    </source>
</evidence>
<dbReference type="PATRIC" id="fig|146537.3.peg.7942"/>
<dbReference type="GO" id="GO:0006298">
    <property type="term" value="P:mismatch repair"/>
    <property type="evidence" value="ECO:0007669"/>
    <property type="project" value="InterPro"/>
</dbReference>
<dbReference type="Pfam" id="PF03852">
    <property type="entry name" value="Vsr"/>
    <property type="match status" value="1"/>
</dbReference>
<keyword evidence="8" id="KW-1185">Reference proteome</keyword>
<evidence type="ECO:0000313" key="7">
    <source>
        <dbReference type="EMBL" id="GAP52656.1"/>
    </source>
</evidence>
<keyword evidence="2 7" id="KW-0255">Endonuclease</keyword>
<evidence type="ECO:0000256" key="6">
    <source>
        <dbReference type="ARBA" id="ARBA00029466"/>
    </source>
</evidence>
<dbReference type="InterPro" id="IPR004603">
    <property type="entry name" value="DNA_mismatch_endonuc_vsr"/>
</dbReference>
<sequence length="172" mass="19384">MGEVNAETRAANLALAWEAARSAGQVTDEELPATSFASSISVRAVMTANKAKDTKPEQLLRSALHRKGLRYRVGIRPLPELRRTADVVFPKVRVAVFVDGCFWHGCPDHHRPAKKRGEFWQEKIKGNRERDAATNIALREAGWTVVRVWEHEDVNEAAERIRQLVRAKSQGH</sequence>
<dbReference type="EMBL" id="DF968470">
    <property type="protein sequence ID" value="GAP52656.1"/>
    <property type="molecule type" value="Genomic_DNA"/>
</dbReference>
<dbReference type="AlphaFoldDB" id="A0A0K8PXX6"/>
<dbReference type="GO" id="GO:0004519">
    <property type="term" value="F:endonuclease activity"/>
    <property type="evidence" value="ECO:0007669"/>
    <property type="project" value="UniProtKB-KW"/>
</dbReference>
<evidence type="ECO:0000256" key="4">
    <source>
        <dbReference type="ARBA" id="ARBA00022801"/>
    </source>
</evidence>
<keyword evidence="3" id="KW-0227">DNA damage</keyword>
<organism evidence="7 8">
    <name type="scientific">Streptomyces azureus</name>
    <dbReference type="NCBI Taxonomy" id="146537"/>
    <lineage>
        <taxon>Bacteria</taxon>
        <taxon>Bacillati</taxon>
        <taxon>Actinomycetota</taxon>
        <taxon>Actinomycetes</taxon>
        <taxon>Kitasatosporales</taxon>
        <taxon>Streptomycetaceae</taxon>
        <taxon>Streptomyces</taxon>
    </lineage>
</organism>
<dbReference type="RefSeq" id="WP_236711934.1">
    <property type="nucleotide sequence ID" value="NZ_DF968470.1"/>
</dbReference>
<protein>
    <submittedName>
        <fullName evidence="7">DNA mismatch endonuclease Vsr</fullName>
    </submittedName>
</protein>
<dbReference type="CDD" id="cd00221">
    <property type="entry name" value="Vsr"/>
    <property type="match status" value="1"/>
</dbReference>
<dbReference type="SUPFAM" id="SSF52980">
    <property type="entry name" value="Restriction endonuclease-like"/>
    <property type="match status" value="1"/>
</dbReference>
<gene>
    <name evidence="7" type="ORF">SAZU_7534</name>
</gene>
<dbReference type="Gene3D" id="3.40.960.10">
    <property type="entry name" value="VSR Endonuclease"/>
    <property type="match status" value="1"/>
</dbReference>
<dbReference type="InterPro" id="IPR011335">
    <property type="entry name" value="Restrct_endonuc-II-like"/>
</dbReference>
<dbReference type="GO" id="GO:0016787">
    <property type="term" value="F:hydrolase activity"/>
    <property type="evidence" value="ECO:0007669"/>
    <property type="project" value="UniProtKB-KW"/>
</dbReference>
<accession>A0A0K8PXX6</accession>
<keyword evidence="4" id="KW-0378">Hydrolase</keyword>
<evidence type="ECO:0000256" key="3">
    <source>
        <dbReference type="ARBA" id="ARBA00022763"/>
    </source>
</evidence>
<keyword evidence="5" id="KW-0234">DNA repair</keyword>
<evidence type="ECO:0000256" key="5">
    <source>
        <dbReference type="ARBA" id="ARBA00023204"/>
    </source>
</evidence>
<proteinExistence type="inferred from homology"/>
<name>A0A0K8PXX6_STRAJ</name>
<evidence type="ECO:0000256" key="1">
    <source>
        <dbReference type="ARBA" id="ARBA00022722"/>
    </source>
</evidence>
<evidence type="ECO:0000313" key="8">
    <source>
        <dbReference type="Proteomes" id="UP000053859"/>
    </source>
</evidence>
<dbReference type="NCBIfam" id="TIGR00632">
    <property type="entry name" value="vsr"/>
    <property type="match status" value="1"/>
</dbReference>
<comment type="similarity">
    <text evidence="6">Belongs to the Vsr family.</text>
</comment>